<dbReference type="RefSeq" id="WP_176355389.1">
    <property type="nucleotide sequence ID" value="NZ_JABWDU010000007.1"/>
</dbReference>
<dbReference type="InterPro" id="IPR029787">
    <property type="entry name" value="Nucleotide_cyclase"/>
</dbReference>
<dbReference type="EC" id="2.7.7.65" evidence="1"/>
<dbReference type="PROSITE" id="PS50887">
    <property type="entry name" value="GGDEF"/>
    <property type="match status" value="1"/>
</dbReference>
<organism evidence="6 7">
    <name type="scientific">Ensifer oleiphilus</name>
    <dbReference type="NCBI Taxonomy" id="2742698"/>
    <lineage>
        <taxon>Bacteria</taxon>
        <taxon>Pseudomonadati</taxon>
        <taxon>Pseudomonadota</taxon>
        <taxon>Alphaproteobacteria</taxon>
        <taxon>Hyphomicrobiales</taxon>
        <taxon>Rhizobiaceae</taxon>
        <taxon>Sinorhizobium/Ensifer group</taxon>
        <taxon>Ensifer</taxon>
    </lineage>
</organism>
<dbReference type="InterPro" id="IPR000160">
    <property type="entry name" value="GGDEF_dom"/>
</dbReference>
<dbReference type="Proteomes" id="UP000520198">
    <property type="component" value="Unassembled WGS sequence"/>
</dbReference>
<protein>
    <recommendedName>
        <fullName evidence="1">diguanylate cyclase</fullName>
        <ecNumber evidence="1">2.7.7.65</ecNumber>
    </recommendedName>
</protein>
<dbReference type="GO" id="GO:0052621">
    <property type="term" value="F:diguanylate cyclase activity"/>
    <property type="evidence" value="ECO:0007669"/>
    <property type="project" value="UniProtKB-EC"/>
</dbReference>
<keyword evidence="4" id="KW-1133">Transmembrane helix</keyword>
<gene>
    <name evidence="6" type="ORF">HT585_24515</name>
</gene>
<dbReference type="InterPro" id="IPR043128">
    <property type="entry name" value="Rev_trsase/Diguanyl_cyclase"/>
</dbReference>
<evidence type="ECO:0000259" key="5">
    <source>
        <dbReference type="PROSITE" id="PS50887"/>
    </source>
</evidence>
<evidence type="ECO:0000313" key="6">
    <source>
        <dbReference type="EMBL" id="NVD42034.1"/>
    </source>
</evidence>
<evidence type="ECO:0000256" key="4">
    <source>
        <dbReference type="SAM" id="Phobius"/>
    </source>
</evidence>
<evidence type="ECO:0000256" key="1">
    <source>
        <dbReference type="ARBA" id="ARBA00012528"/>
    </source>
</evidence>
<feature type="transmembrane region" description="Helical" evidence="4">
    <location>
        <begin position="153"/>
        <end position="179"/>
    </location>
</feature>
<name>A0A7Y6QAG2_9HYPH</name>
<evidence type="ECO:0000256" key="3">
    <source>
        <dbReference type="SAM" id="MobiDB-lite"/>
    </source>
</evidence>
<comment type="caution">
    <text evidence="6">The sequence shown here is derived from an EMBL/GenBank/DDBJ whole genome shotgun (WGS) entry which is preliminary data.</text>
</comment>
<proteinExistence type="predicted"/>
<dbReference type="AlphaFoldDB" id="A0A7Y6QAG2"/>
<accession>A0A7Y6QAG2</accession>
<feature type="transmembrane region" description="Helical" evidence="4">
    <location>
        <begin position="62"/>
        <end position="84"/>
    </location>
</feature>
<dbReference type="SMART" id="SM00267">
    <property type="entry name" value="GGDEF"/>
    <property type="match status" value="1"/>
</dbReference>
<dbReference type="PANTHER" id="PTHR45138">
    <property type="entry name" value="REGULATORY COMPONENTS OF SENSORY TRANSDUCTION SYSTEM"/>
    <property type="match status" value="1"/>
</dbReference>
<keyword evidence="7" id="KW-1185">Reference proteome</keyword>
<dbReference type="EMBL" id="JABWDU010000007">
    <property type="protein sequence ID" value="NVD42034.1"/>
    <property type="molecule type" value="Genomic_DNA"/>
</dbReference>
<evidence type="ECO:0000313" key="7">
    <source>
        <dbReference type="Proteomes" id="UP000520198"/>
    </source>
</evidence>
<keyword evidence="4" id="KW-0472">Membrane</keyword>
<feature type="transmembrane region" description="Helical" evidence="4">
    <location>
        <begin position="122"/>
        <end position="141"/>
    </location>
</feature>
<dbReference type="PANTHER" id="PTHR45138:SF9">
    <property type="entry name" value="DIGUANYLATE CYCLASE DGCM-RELATED"/>
    <property type="match status" value="1"/>
</dbReference>
<dbReference type="Pfam" id="PF00990">
    <property type="entry name" value="GGDEF"/>
    <property type="match status" value="1"/>
</dbReference>
<evidence type="ECO:0000256" key="2">
    <source>
        <dbReference type="ARBA" id="ARBA00034247"/>
    </source>
</evidence>
<dbReference type="Gene3D" id="3.30.70.270">
    <property type="match status" value="1"/>
</dbReference>
<reference evidence="6 7" key="1">
    <citation type="submission" date="2020-06" db="EMBL/GenBank/DDBJ databases">
        <authorList>
            <person name="Grouzdev D.S."/>
        </authorList>
    </citation>
    <scope>NUCLEOTIDE SEQUENCE [LARGE SCALE GENOMIC DNA]</scope>
    <source>
        <strain evidence="6 7">HO-A22</strain>
    </source>
</reference>
<feature type="compositionally biased region" description="Basic and acidic residues" evidence="3">
    <location>
        <begin position="407"/>
        <end position="418"/>
    </location>
</feature>
<dbReference type="SUPFAM" id="SSF55073">
    <property type="entry name" value="Nucleotide cyclase"/>
    <property type="match status" value="1"/>
</dbReference>
<keyword evidence="4" id="KW-0812">Transmembrane</keyword>
<dbReference type="CDD" id="cd01949">
    <property type="entry name" value="GGDEF"/>
    <property type="match status" value="1"/>
</dbReference>
<dbReference type="InterPro" id="IPR050469">
    <property type="entry name" value="Diguanylate_Cyclase"/>
</dbReference>
<sequence>MEALHTPTIMISSFATLVVFAVFFALASRQERNSLELRLWSCAFLVGAIGFTLLALRGPDYSFVAVSLGNALAVLGLALIWLGLRAFDDQPLKIASALAGPMLWLLITSFSDYVQSNVTSRIVLFSALIFVYSAMIAVEIFRSDNFRKLPSSYIVAFLFATHGLFYLVRIPLIFVWPLFGNTASGAEQPLWYQLLTFELFIHSLAGGFSFFALIKERTQYRYKLASETDALTGVQNRRAFMAKLDTYLATKPAEGALMYMDIDHFKAVNDRYGHAVGDKVLIECAAVISQAVGGRAFLARMGGEEFSACFPGVDRSQAAAIAEDIRVAFEHALVRAGNTTISATVSIGIAFVGNKQEASELLSSADRALYAAKAAGRNSVWVIGKDGAARFASGPAAQPAEPAPSPRKSERGSMAHCA</sequence>
<feature type="domain" description="GGDEF" evidence="5">
    <location>
        <begin position="253"/>
        <end position="385"/>
    </location>
</feature>
<dbReference type="FunFam" id="3.30.70.270:FF:000001">
    <property type="entry name" value="Diguanylate cyclase domain protein"/>
    <property type="match status" value="1"/>
</dbReference>
<dbReference type="NCBIfam" id="TIGR00254">
    <property type="entry name" value="GGDEF"/>
    <property type="match status" value="1"/>
</dbReference>
<feature type="transmembrane region" description="Helical" evidence="4">
    <location>
        <begin position="6"/>
        <end position="27"/>
    </location>
</feature>
<feature type="transmembrane region" description="Helical" evidence="4">
    <location>
        <begin position="91"/>
        <end position="110"/>
    </location>
</feature>
<comment type="catalytic activity">
    <reaction evidence="2">
        <text>2 GTP = 3',3'-c-di-GMP + 2 diphosphate</text>
        <dbReference type="Rhea" id="RHEA:24898"/>
        <dbReference type="ChEBI" id="CHEBI:33019"/>
        <dbReference type="ChEBI" id="CHEBI:37565"/>
        <dbReference type="ChEBI" id="CHEBI:58805"/>
        <dbReference type="EC" id="2.7.7.65"/>
    </reaction>
</comment>
<feature type="transmembrane region" description="Helical" evidence="4">
    <location>
        <begin position="191"/>
        <end position="214"/>
    </location>
</feature>
<feature type="transmembrane region" description="Helical" evidence="4">
    <location>
        <begin position="39"/>
        <end position="56"/>
    </location>
</feature>
<feature type="region of interest" description="Disordered" evidence="3">
    <location>
        <begin position="392"/>
        <end position="418"/>
    </location>
</feature>